<dbReference type="Proteomes" id="UP000015480">
    <property type="component" value="Plasmid pAMI6"/>
</dbReference>
<dbReference type="RefSeq" id="WP_020953107.1">
    <property type="nucleotide sequence ID" value="NC_022044.1"/>
</dbReference>
<reference evidence="2 3" key="1">
    <citation type="journal article" date="2014" name="BMC Genomics">
        <title>Architecture and functions of a multipartite genome of the methylotrophic bacterium Paracoccus aminophilus JCM 7686, containing primary and secondary chromids.</title>
        <authorList>
            <person name="Dziewit L."/>
            <person name="Czarnecki J."/>
            <person name="Wibberg D."/>
            <person name="Radlinska M."/>
            <person name="Mrozek P."/>
            <person name="Szymczak M."/>
            <person name="Schluter A."/>
            <person name="Puhler A."/>
            <person name="Bartosik D."/>
        </authorList>
    </citation>
    <scope>NUCLEOTIDE SEQUENCE [LARGE SCALE GENOMIC DNA]</scope>
    <source>
        <strain evidence="2">JCM 7686</strain>
        <plasmid evidence="3">Plasmid pAMI6</plasmid>
    </source>
</reference>
<dbReference type="PATRIC" id="fig|1367847.3.peg.4304"/>
<keyword evidence="1" id="KW-1277">Toxin-antitoxin system</keyword>
<dbReference type="HOGENOM" id="CLU_157097_3_2_5"/>
<accession>S5Z1L5</accession>
<evidence type="ECO:0000256" key="1">
    <source>
        <dbReference type="ARBA" id="ARBA00022649"/>
    </source>
</evidence>
<dbReference type="EMBL" id="CP006654">
    <property type="protein sequence ID" value="AGT11336.1"/>
    <property type="molecule type" value="Genomic_DNA"/>
</dbReference>
<sequence length="80" mass="8632">MRQSAAEAVRKPANLSLDQSLLAEARALGINLSRAAEAGLRQAVREAQAAAWKQENAAALASSNAWVDENDLPLARYRPF</sequence>
<gene>
    <name evidence="2" type="ORF">JCM7686_pAMI6p006</name>
</gene>
<dbReference type="AlphaFoldDB" id="S5Z1L5"/>
<geneLocation type="plasmid" evidence="2 3">
    <name>pAMI6</name>
</geneLocation>
<dbReference type="Pfam" id="PF07362">
    <property type="entry name" value="CcdA"/>
    <property type="match status" value="1"/>
</dbReference>
<dbReference type="KEGG" id="pami:JCM7686_pAMI6p006"/>
<organism evidence="2 3">
    <name type="scientific">Paracoccus aminophilus JCM 7686</name>
    <dbReference type="NCBI Taxonomy" id="1367847"/>
    <lineage>
        <taxon>Bacteria</taxon>
        <taxon>Pseudomonadati</taxon>
        <taxon>Pseudomonadota</taxon>
        <taxon>Alphaproteobacteria</taxon>
        <taxon>Rhodobacterales</taxon>
        <taxon>Paracoccaceae</taxon>
        <taxon>Paracoccus</taxon>
    </lineage>
</organism>
<dbReference type="OrthoDB" id="7191115at2"/>
<proteinExistence type="predicted"/>
<evidence type="ECO:0000313" key="3">
    <source>
        <dbReference type="Proteomes" id="UP000015480"/>
    </source>
</evidence>
<evidence type="ECO:0000313" key="2">
    <source>
        <dbReference type="EMBL" id="AGT11336.1"/>
    </source>
</evidence>
<name>S5Z1L5_PARAH</name>
<keyword evidence="3" id="KW-1185">Reference proteome</keyword>
<protein>
    <submittedName>
        <fullName evidence="2">Antitoxin (CcdA-type) of toxin-antitoxin system</fullName>
    </submittedName>
</protein>
<dbReference type="InterPro" id="IPR009956">
    <property type="entry name" value="Post-segregation_anti-tox_CcdA"/>
</dbReference>
<keyword evidence="2" id="KW-0614">Plasmid</keyword>